<accession>A0A2S4MD64</accession>
<dbReference type="Pfam" id="PF04389">
    <property type="entry name" value="Peptidase_M28"/>
    <property type="match status" value="1"/>
</dbReference>
<feature type="domain" description="Peptidase M28" evidence="2">
    <location>
        <begin position="239"/>
        <end position="439"/>
    </location>
</feature>
<dbReference type="AlphaFoldDB" id="A0A2S4MD64"/>
<sequence length="593" mass="63182">MSLSLDDQRWPERLPGHGSANSTIMTAEGQKTRAMITDPKAAGISTQRLQETVATLSALGRKLPGSDSAATACSLICERLTSAGVANQVLELEAFVSWPVKASLTLGDSVLPANGSAFTAPADNLTGRVTRSLAPGDLQGAFLVIDGLPRYDACISAQRAGALGVIAISHGPQRHYVQASPLWGAPTGPADLALLPSVPAVQVSRDASAVLEQAIASGSQVTMASDIRTEWRAARQPLGEIEGREPGYVLLGAHYCTWGDGATDNTAGVALLIELARLLKQQPQPRYGIKFAFWTGHEQGGYAGSSWYADAFRDSLYRDAIAYLNVDIVGSRGGTTKALRNTTAELAGYVRQVLDGTVGKQTQEEEEFVDRSVKRLDPYVDPRRSARNSDQSFSGIGLASAQVSAFLPAASPEHLHGSGLAWWWHTDQDTIEHMDADVLAIDTLIYRNLVAGLIDAPALPFSPQAMAGDVLAGLRAYREAAPGLADIARLTGLAERLADALAGWTPTAADDRLLLRLGRHLNPVLYHARSAFEFDLGRASRILPGLAAALTLDRLDADAARMARVQLRQRANRIAHGLSQAIELVEAARGDAL</sequence>
<feature type="region of interest" description="Disordered" evidence="1">
    <location>
        <begin position="1"/>
        <end position="29"/>
    </location>
</feature>
<dbReference type="PANTHER" id="PTHR10404">
    <property type="entry name" value="N-ACETYLATED-ALPHA-LINKED ACIDIC DIPEPTIDASE"/>
    <property type="match status" value="1"/>
</dbReference>
<dbReference type="GO" id="GO:0004180">
    <property type="term" value="F:carboxypeptidase activity"/>
    <property type="evidence" value="ECO:0007669"/>
    <property type="project" value="UniProtKB-KW"/>
</dbReference>
<comment type="caution">
    <text evidence="3">The sequence shown here is derived from an EMBL/GenBank/DDBJ whole genome shotgun (WGS) entry which is preliminary data.</text>
</comment>
<dbReference type="InterPro" id="IPR039373">
    <property type="entry name" value="Peptidase_M28B"/>
</dbReference>
<dbReference type="PANTHER" id="PTHR10404:SF46">
    <property type="entry name" value="VACUOLAR PROTEIN SORTING-ASSOCIATED PROTEIN 70"/>
    <property type="match status" value="1"/>
</dbReference>
<evidence type="ECO:0000313" key="3">
    <source>
        <dbReference type="EMBL" id="POR52686.1"/>
    </source>
</evidence>
<evidence type="ECO:0000313" key="4">
    <source>
        <dbReference type="Proteomes" id="UP000236919"/>
    </source>
</evidence>
<dbReference type="EMBL" id="PQFZ01000005">
    <property type="protein sequence ID" value="POR52686.1"/>
    <property type="molecule type" value="Genomic_DNA"/>
</dbReference>
<dbReference type="SUPFAM" id="SSF52025">
    <property type="entry name" value="PA domain"/>
    <property type="match status" value="1"/>
</dbReference>
<dbReference type="RefSeq" id="WP_103718279.1">
    <property type="nucleotide sequence ID" value="NZ_PQFZ01000005.1"/>
</dbReference>
<dbReference type="InterPro" id="IPR007484">
    <property type="entry name" value="Peptidase_M28"/>
</dbReference>
<evidence type="ECO:0000259" key="2">
    <source>
        <dbReference type="Pfam" id="PF04389"/>
    </source>
</evidence>
<organism evidence="3 4">
    <name type="scientific">Bosea psychrotolerans</name>
    <dbReference type="NCBI Taxonomy" id="1871628"/>
    <lineage>
        <taxon>Bacteria</taxon>
        <taxon>Pseudomonadati</taxon>
        <taxon>Pseudomonadota</taxon>
        <taxon>Alphaproteobacteria</taxon>
        <taxon>Hyphomicrobiales</taxon>
        <taxon>Boseaceae</taxon>
        <taxon>Bosea</taxon>
    </lineage>
</organism>
<name>A0A2S4MD64_9HYPH</name>
<dbReference type="InterPro" id="IPR046450">
    <property type="entry name" value="PA_dom_sf"/>
</dbReference>
<keyword evidence="3" id="KW-0378">Hydrolase</keyword>
<dbReference type="OrthoDB" id="9769665at2"/>
<evidence type="ECO:0000256" key="1">
    <source>
        <dbReference type="SAM" id="MobiDB-lite"/>
    </source>
</evidence>
<keyword evidence="3" id="KW-0645">Protease</keyword>
<dbReference type="Gene3D" id="3.50.30.30">
    <property type="match status" value="1"/>
</dbReference>
<gene>
    <name evidence="3" type="ORF">CYD53_105351</name>
</gene>
<proteinExistence type="predicted"/>
<reference evidence="3 4" key="1">
    <citation type="submission" date="2018-01" db="EMBL/GenBank/DDBJ databases">
        <title>Genomic Encyclopedia of Type Strains, Phase III (KMG-III): the genomes of soil and plant-associated and newly described type strains.</title>
        <authorList>
            <person name="Whitman W."/>
        </authorList>
    </citation>
    <scope>NUCLEOTIDE SEQUENCE [LARGE SCALE GENOMIC DNA]</scope>
    <source>
        <strain evidence="3 4">1131</strain>
    </source>
</reference>
<feature type="compositionally biased region" description="Basic and acidic residues" evidence="1">
    <location>
        <begin position="1"/>
        <end position="15"/>
    </location>
</feature>
<protein>
    <submittedName>
        <fullName evidence="3">Zn-dependent M28 family amino/carboxypeptidase</fullName>
    </submittedName>
</protein>
<dbReference type="SUPFAM" id="SSF53187">
    <property type="entry name" value="Zn-dependent exopeptidases"/>
    <property type="match status" value="1"/>
</dbReference>
<keyword evidence="3" id="KW-0121">Carboxypeptidase</keyword>
<keyword evidence="4" id="KW-1185">Reference proteome</keyword>
<dbReference type="Gene3D" id="3.40.630.10">
    <property type="entry name" value="Zn peptidases"/>
    <property type="match status" value="1"/>
</dbReference>
<dbReference type="Proteomes" id="UP000236919">
    <property type="component" value="Unassembled WGS sequence"/>
</dbReference>